<evidence type="ECO:0000313" key="1">
    <source>
        <dbReference type="EMBL" id="DAF92284.1"/>
    </source>
</evidence>
<dbReference type="EMBL" id="BK016063">
    <property type="protein sequence ID" value="DAF92284.1"/>
    <property type="molecule type" value="Genomic_DNA"/>
</dbReference>
<proteinExistence type="predicted"/>
<protein>
    <submittedName>
        <fullName evidence="1">Uncharacterized protein</fullName>
    </submittedName>
</protein>
<name>A0A8S5UCX2_9CAUD</name>
<sequence length="46" mass="5705">MPTEKHVINFVINKVPTKSIFEIDNLNENWRYFHAYRKTCYQFCHK</sequence>
<reference evidence="1" key="1">
    <citation type="journal article" date="2021" name="Proc. Natl. Acad. Sci. U.S.A.">
        <title>A Catalog of Tens of Thousands of Viruses from Human Metagenomes Reveals Hidden Associations with Chronic Diseases.</title>
        <authorList>
            <person name="Tisza M.J."/>
            <person name="Buck C.B."/>
        </authorList>
    </citation>
    <scope>NUCLEOTIDE SEQUENCE</scope>
    <source>
        <strain evidence="1">CtgN495</strain>
    </source>
</reference>
<organism evidence="1">
    <name type="scientific">Siphoviridae sp. ctgN495</name>
    <dbReference type="NCBI Taxonomy" id="2825608"/>
    <lineage>
        <taxon>Viruses</taxon>
        <taxon>Duplodnaviria</taxon>
        <taxon>Heunggongvirae</taxon>
        <taxon>Uroviricota</taxon>
        <taxon>Caudoviricetes</taxon>
    </lineage>
</organism>
<accession>A0A8S5UCX2</accession>